<dbReference type="AlphaFoldDB" id="E4ZRJ1"/>
<reference evidence="2" key="1">
    <citation type="journal article" date="2011" name="Nat. Commun.">
        <title>Effector diversification within compartments of the Leptosphaeria maculans genome affected by Repeat-Induced Point mutations.</title>
        <authorList>
            <person name="Rouxel T."/>
            <person name="Grandaubert J."/>
            <person name="Hane J.K."/>
            <person name="Hoede C."/>
            <person name="van de Wouw A.P."/>
            <person name="Couloux A."/>
            <person name="Dominguez V."/>
            <person name="Anthouard V."/>
            <person name="Bally P."/>
            <person name="Bourras S."/>
            <person name="Cozijnsen A.J."/>
            <person name="Ciuffetti L.M."/>
            <person name="Degrave A."/>
            <person name="Dilmaghani A."/>
            <person name="Duret L."/>
            <person name="Fudal I."/>
            <person name="Goodwin S.B."/>
            <person name="Gout L."/>
            <person name="Glaser N."/>
            <person name="Linglin J."/>
            <person name="Kema G.H.J."/>
            <person name="Lapalu N."/>
            <person name="Lawrence C.B."/>
            <person name="May K."/>
            <person name="Meyer M."/>
            <person name="Ollivier B."/>
            <person name="Poulain J."/>
            <person name="Schoch C.L."/>
            <person name="Simon A."/>
            <person name="Spatafora J.W."/>
            <person name="Stachowiak A."/>
            <person name="Turgeon B.G."/>
            <person name="Tyler B.M."/>
            <person name="Vincent D."/>
            <person name="Weissenbach J."/>
            <person name="Amselem J."/>
            <person name="Quesneville H."/>
            <person name="Oliver R.P."/>
            <person name="Wincker P."/>
            <person name="Balesdent M.-H."/>
            <person name="Howlett B.J."/>
        </authorList>
    </citation>
    <scope>NUCLEOTIDE SEQUENCE [LARGE SCALE GENOMIC DNA]</scope>
    <source>
        <strain evidence="2">JN3 / isolate v23.1.3 / race Av1-4-5-6-7-8</strain>
    </source>
</reference>
<dbReference type="HOGENOM" id="CLU_2831640_0_0_1"/>
<sequence>MPPPATRPFLCTRLLPLDQADILGTEALLALATAGLWMSMSNKLQKTRGSGVGRLVRPTNRLGRVS</sequence>
<dbReference type="VEuPathDB" id="FungiDB:LEMA_P035120.1"/>
<evidence type="ECO:0000313" key="1">
    <source>
        <dbReference type="EMBL" id="CBX93838.1"/>
    </source>
</evidence>
<dbReference type="EMBL" id="FP929116">
    <property type="protein sequence ID" value="CBX93838.1"/>
    <property type="molecule type" value="Genomic_DNA"/>
</dbReference>
<dbReference type="InParanoid" id="E4ZRJ1"/>
<evidence type="ECO:0000313" key="2">
    <source>
        <dbReference type="Proteomes" id="UP000002668"/>
    </source>
</evidence>
<accession>E4ZRJ1</accession>
<name>E4ZRJ1_LEPMJ</name>
<protein>
    <submittedName>
        <fullName evidence="1">Predicted protein</fullName>
    </submittedName>
</protein>
<gene>
    <name evidence="1" type="ORF">LEMA_P035120.1</name>
</gene>
<keyword evidence="2" id="KW-1185">Reference proteome</keyword>
<proteinExistence type="predicted"/>
<dbReference type="Proteomes" id="UP000002668">
    <property type="component" value="Genome"/>
</dbReference>
<organism evidence="2">
    <name type="scientific">Leptosphaeria maculans (strain JN3 / isolate v23.1.3 / race Av1-4-5-6-7-8)</name>
    <name type="common">Blackleg fungus</name>
    <name type="synonym">Phoma lingam</name>
    <dbReference type="NCBI Taxonomy" id="985895"/>
    <lineage>
        <taxon>Eukaryota</taxon>
        <taxon>Fungi</taxon>
        <taxon>Dikarya</taxon>
        <taxon>Ascomycota</taxon>
        <taxon>Pezizomycotina</taxon>
        <taxon>Dothideomycetes</taxon>
        <taxon>Pleosporomycetidae</taxon>
        <taxon>Pleosporales</taxon>
        <taxon>Pleosporineae</taxon>
        <taxon>Leptosphaeriaceae</taxon>
        <taxon>Plenodomus</taxon>
        <taxon>Plenodomus lingam/Leptosphaeria maculans species complex</taxon>
    </lineage>
</organism>